<evidence type="ECO:0000259" key="9">
    <source>
        <dbReference type="Pfam" id="PF04108"/>
    </source>
</evidence>
<dbReference type="GO" id="GO:1990316">
    <property type="term" value="C:Atg1/ULK1 kinase complex"/>
    <property type="evidence" value="ECO:0007669"/>
    <property type="project" value="TreeGrafter"/>
</dbReference>
<evidence type="ECO:0000256" key="8">
    <source>
        <dbReference type="SAM" id="MobiDB-lite"/>
    </source>
</evidence>
<dbReference type="GO" id="GO:0000422">
    <property type="term" value="P:autophagy of mitochondrion"/>
    <property type="evidence" value="ECO:0007669"/>
    <property type="project" value="TreeGrafter"/>
</dbReference>
<dbReference type="InterPro" id="IPR045326">
    <property type="entry name" value="ATG17-like_dom"/>
</dbReference>
<dbReference type="InterPro" id="IPR040040">
    <property type="entry name" value="ATG11"/>
</dbReference>
<dbReference type="Pfam" id="PF10377">
    <property type="entry name" value="ATG11"/>
    <property type="match status" value="1"/>
</dbReference>
<feature type="region of interest" description="Disordered" evidence="8">
    <location>
        <begin position="456"/>
        <end position="478"/>
    </location>
</feature>
<comment type="similarity">
    <text evidence="1 6">Belongs to the ATG11 family.</text>
</comment>
<dbReference type="GO" id="GO:0060090">
    <property type="term" value="F:molecular adaptor activity"/>
    <property type="evidence" value="ECO:0007669"/>
    <property type="project" value="TreeGrafter"/>
</dbReference>
<reference evidence="11" key="1">
    <citation type="submission" date="2022-07" db="EMBL/GenBank/DDBJ databases">
        <title>Genome Sequence of Leucocoprinus birnbaumii.</title>
        <authorList>
            <person name="Buettner E."/>
        </authorList>
    </citation>
    <scope>NUCLEOTIDE SEQUENCE</scope>
    <source>
        <strain evidence="11">VT141</strain>
    </source>
</reference>
<comment type="caution">
    <text evidence="11">The sequence shown here is derived from an EMBL/GenBank/DDBJ whole genome shotgun (WGS) entry which is preliminary data.</text>
</comment>
<name>A0AAD5VFE7_9AGAR</name>
<comment type="function">
    <text evidence="6">Involved in cytoplasm to vacuole transport (Cvt), pexophagy, mitophagy and nucleophagy. Recruits mitochondria for their selective degradation via autophagy (mitophagy) during starvation. Works as scaffold proteins that recruit ATG proteins to the pre-autophagosome (PAS), the site of vesicle/autophagosome formation. Required for the Cvt vesicles completion.</text>
</comment>
<proteinExistence type="inferred from homology"/>
<organism evidence="11 12">
    <name type="scientific">Leucocoprinus birnbaumii</name>
    <dbReference type="NCBI Taxonomy" id="56174"/>
    <lineage>
        <taxon>Eukaryota</taxon>
        <taxon>Fungi</taxon>
        <taxon>Dikarya</taxon>
        <taxon>Basidiomycota</taxon>
        <taxon>Agaricomycotina</taxon>
        <taxon>Agaricomycetes</taxon>
        <taxon>Agaricomycetidae</taxon>
        <taxon>Agaricales</taxon>
        <taxon>Agaricineae</taxon>
        <taxon>Agaricaceae</taxon>
        <taxon>Leucocoprinus</taxon>
    </lineage>
</organism>
<dbReference type="AlphaFoldDB" id="A0AAD5VFE7"/>
<dbReference type="GO" id="GO:0034517">
    <property type="term" value="P:ribophagy"/>
    <property type="evidence" value="ECO:0007669"/>
    <property type="project" value="TreeGrafter"/>
</dbReference>
<dbReference type="GO" id="GO:0034045">
    <property type="term" value="C:phagophore assembly site membrane"/>
    <property type="evidence" value="ECO:0007669"/>
    <property type="project" value="UniProtKB-SubCell"/>
</dbReference>
<evidence type="ECO:0000256" key="4">
    <source>
        <dbReference type="ARBA" id="ARBA00023006"/>
    </source>
</evidence>
<dbReference type="GO" id="GO:0000045">
    <property type="term" value="P:autophagosome assembly"/>
    <property type="evidence" value="ECO:0007669"/>
    <property type="project" value="UniProtKB-UniRule"/>
</dbReference>
<keyword evidence="6" id="KW-0472">Membrane</keyword>
<evidence type="ECO:0000259" key="10">
    <source>
        <dbReference type="Pfam" id="PF10377"/>
    </source>
</evidence>
<keyword evidence="4 6" id="KW-0072">Autophagy</keyword>
<dbReference type="InterPro" id="IPR019460">
    <property type="entry name" value="Atg11_C"/>
</dbReference>
<protein>
    <recommendedName>
        <fullName evidence="6">Autophagy-related protein 11</fullName>
    </recommendedName>
</protein>
<keyword evidence="3 6" id="KW-0653">Protein transport</keyword>
<feature type="coiled-coil region" evidence="7">
    <location>
        <begin position="544"/>
        <end position="736"/>
    </location>
</feature>
<dbReference type="PANTHER" id="PTHR13222">
    <property type="entry name" value="RB1-INDUCIBLE COILED-COIL"/>
    <property type="match status" value="1"/>
</dbReference>
<dbReference type="EMBL" id="JANIEX010001597">
    <property type="protein sequence ID" value="KAJ3556242.1"/>
    <property type="molecule type" value="Genomic_DNA"/>
</dbReference>
<dbReference type="Proteomes" id="UP001213000">
    <property type="component" value="Unassembled WGS sequence"/>
</dbReference>
<feature type="domain" description="Autophagy-related protein 11 C-terminal" evidence="10">
    <location>
        <begin position="934"/>
        <end position="990"/>
    </location>
</feature>
<comment type="subcellular location">
    <subcellularLocation>
        <location evidence="6">Preautophagosomal structure membrane</location>
        <topology evidence="6">Peripheral membrane protein</topology>
    </subcellularLocation>
    <subcellularLocation>
        <location evidence="6">Vacuole membrane</location>
        <topology evidence="6">Peripheral membrane protein</topology>
    </subcellularLocation>
    <text evidence="6">During pexophagy, accumulates in the vacuolar membrane region, where the peroxisomes contact the vacuole.</text>
</comment>
<dbReference type="Pfam" id="PF04108">
    <property type="entry name" value="ATG17_like"/>
    <property type="match status" value="1"/>
</dbReference>
<evidence type="ECO:0000256" key="2">
    <source>
        <dbReference type="ARBA" id="ARBA00022448"/>
    </source>
</evidence>
<dbReference type="GO" id="GO:0061709">
    <property type="term" value="P:reticulophagy"/>
    <property type="evidence" value="ECO:0007669"/>
    <property type="project" value="TreeGrafter"/>
</dbReference>
<comment type="subunit">
    <text evidence="6">Homodimer.</text>
</comment>
<sequence length="1006" mass="113734">MHLKRPVRSAALILSSCVLCTLNFSAMLRICRAEDGHLFQTNATLRDIERAGSLELFIHQETGFDQEAVLAYLSDGRRLTNSNVRDLAGAADQTIYVFNKFYLDFELEDVLRGLHIQPTLQPVVEESIPATPPFRPSQLAASYLRTARLHLEQINSLLTSIHYQHEAIRIATNSLDLHVLAIFDTFDSLAANSQRELERQAVLLEGLNADLELIKRVRIHVDFMSNAVRRAIEAGERHRTLGDYVSNDKMRAVAAGCARTHDDLKSRFELAEQAVLKLKEGTDIVRSSVSDRRLPDDAESSFRRSQALVEKITEFAAVLEGPTNNIDNVIHELKQLDNELRNEVHFIAEIKNEYTEQCIVTIRRISLLNNDVVQIPPVLTALQASFRGKNSFSHIQRLHNMLYAYGATVIEIVRRKEFSRFFFQRAQTILEVMAKLSASERKRRQVYRSEVHGQLPFDTRGMDDPVPTIDFSPSGSNDASYSLERADVDALVQVLDDLEQYAKASNDEVALRAVAECKASLGKLIVKMDGLEIGFDRIAERSPIEAEEQAYQELAEQLRATEEAKAHQEATFLEERASLQSEIQRLKKNLEQTSSSLSSDQERGNRLERELHQVRAQLDGDAKARRVLENRNADLASDIETQRVELERALADATNQSREAEHLRQELTQVKAEFEEVKTLETKNAGKVVALLEEQANNLRKLEDARARGEDLQAQIEAARAESDEVHQALKEASSEKDRLLRAQASEHDRIIRDHRAEADGDRAVLERQFFELKAVLETKERTIKDLKAEVEVANADAVGLREELQRVEHELRDARHTERILREDLRAGQDSRSDFEQRLEDGGRLLAQILDVAITFRDSHVKAMATAQAMTSHATSGRHAASTNMAESALSSGLRHSIIGHGHNEEAEPIDPSEPAAALEILRAFDHDHFLEVISKTGSTIRKWQKQCKEYRERAKGKISFRNFAKGDLALFLPTRNSVSKPWAAFNGQSETLLWYLPVILTDPR</sequence>
<gene>
    <name evidence="11" type="ORF">NP233_g12022</name>
</gene>
<evidence type="ECO:0000256" key="7">
    <source>
        <dbReference type="SAM" id="Coils"/>
    </source>
</evidence>
<evidence type="ECO:0000256" key="3">
    <source>
        <dbReference type="ARBA" id="ARBA00022927"/>
    </source>
</evidence>
<dbReference type="GO" id="GO:0019901">
    <property type="term" value="F:protein kinase binding"/>
    <property type="evidence" value="ECO:0007669"/>
    <property type="project" value="TreeGrafter"/>
</dbReference>
<evidence type="ECO:0000256" key="6">
    <source>
        <dbReference type="RuleBase" id="RU367075"/>
    </source>
</evidence>
<evidence type="ECO:0000256" key="1">
    <source>
        <dbReference type="ARBA" id="ARBA00009729"/>
    </source>
</evidence>
<evidence type="ECO:0000313" key="11">
    <source>
        <dbReference type="EMBL" id="KAJ3556242.1"/>
    </source>
</evidence>
<accession>A0AAD5VFE7</accession>
<dbReference type="PANTHER" id="PTHR13222:SF1">
    <property type="entry name" value="RB1-INDUCIBLE COILED-COIL PROTEIN 1"/>
    <property type="match status" value="1"/>
</dbReference>
<dbReference type="GO" id="GO:0015031">
    <property type="term" value="P:protein transport"/>
    <property type="evidence" value="ECO:0007669"/>
    <property type="project" value="UniProtKB-KW"/>
</dbReference>
<dbReference type="GO" id="GO:1903599">
    <property type="term" value="P:positive regulation of autophagy of mitochondrion"/>
    <property type="evidence" value="ECO:0007669"/>
    <property type="project" value="UniProtKB-UniRule"/>
</dbReference>
<dbReference type="GO" id="GO:0005774">
    <property type="term" value="C:vacuolar membrane"/>
    <property type="evidence" value="ECO:0007669"/>
    <property type="project" value="UniProtKB-SubCell"/>
</dbReference>
<keyword evidence="2 6" id="KW-0813">Transport</keyword>
<evidence type="ECO:0000313" key="12">
    <source>
        <dbReference type="Proteomes" id="UP001213000"/>
    </source>
</evidence>
<keyword evidence="5 7" id="KW-0175">Coiled coil</keyword>
<feature type="domain" description="Autophagy protein ATG17-like" evidence="9">
    <location>
        <begin position="139"/>
        <end position="451"/>
    </location>
</feature>
<keyword evidence="12" id="KW-1185">Reference proteome</keyword>
<feature type="coiled-coil region" evidence="7">
    <location>
        <begin position="770"/>
        <end position="825"/>
    </location>
</feature>
<dbReference type="GO" id="GO:0034727">
    <property type="term" value="P:piecemeal microautophagy of the nucleus"/>
    <property type="evidence" value="ECO:0007669"/>
    <property type="project" value="TreeGrafter"/>
</dbReference>
<evidence type="ECO:0000256" key="5">
    <source>
        <dbReference type="ARBA" id="ARBA00023054"/>
    </source>
</evidence>
<keyword evidence="6" id="KW-0926">Vacuole</keyword>